<gene>
    <name evidence="1" type="ORF">Patl1_03979</name>
</gene>
<sequence length="31" mass="3501">MLVDSNAGKVIIYTFVHISFSLPFFIYFSGS</sequence>
<protein>
    <submittedName>
        <fullName evidence="1">Uncharacterized protein</fullName>
    </submittedName>
</protein>
<keyword evidence="2" id="KW-1185">Reference proteome</keyword>
<proteinExistence type="predicted"/>
<comment type="caution">
    <text evidence="1">The sequence shown here is derived from an EMBL/GenBank/DDBJ whole genome shotgun (WGS) entry which is preliminary data.</text>
</comment>
<name>A0ACC1BV04_9ROSI</name>
<evidence type="ECO:0000313" key="1">
    <source>
        <dbReference type="EMBL" id="KAJ0102796.1"/>
    </source>
</evidence>
<organism evidence="1 2">
    <name type="scientific">Pistacia atlantica</name>
    <dbReference type="NCBI Taxonomy" id="434234"/>
    <lineage>
        <taxon>Eukaryota</taxon>
        <taxon>Viridiplantae</taxon>
        <taxon>Streptophyta</taxon>
        <taxon>Embryophyta</taxon>
        <taxon>Tracheophyta</taxon>
        <taxon>Spermatophyta</taxon>
        <taxon>Magnoliopsida</taxon>
        <taxon>eudicotyledons</taxon>
        <taxon>Gunneridae</taxon>
        <taxon>Pentapetalae</taxon>
        <taxon>rosids</taxon>
        <taxon>malvids</taxon>
        <taxon>Sapindales</taxon>
        <taxon>Anacardiaceae</taxon>
        <taxon>Pistacia</taxon>
    </lineage>
</organism>
<reference evidence="2" key="1">
    <citation type="journal article" date="2023" name="G3 (Bethesda)">
        <title>Genome assembly and association tests identify interacting loci associated with vigor, precocity, and sex in interspecific pistachio rootstocks.</title>
        <authorList>
            <person name="Palmer W."/>
            <person name="Jacygrad E."/>
            <person name="Sagayaradj S."/>
            <person name="Cavanaugh K."/>
            <person name="Han R."/>
            <person name="Bertier L."/>
            <person name="Beede B."/>
            <person name="Kafkas S."/>
            <person name="Golino D."/>
            <person name="Preece J."/>
            <person name="Michelmore R."/>
        </authorList>
    </citation>
    <scope>NUCLEOTIDE SEQUENCE [LARGE SCALE GENOMIC DNA]</scope>
</reference>
<evidence type="ECO:0000313" key="2">
    <source>
        <dbReference type="Proteomes" id="UP001164250"/>
    </source>
</evidence>
<dbReference type="EMBL" id="CM047899">
    <property type="protein sequence ID" value="KAJ0102796.1"/>
    <property type="molecule type" value="Genomic_DNA"/>
</dbReference>
<accession>A0ACC1BV04</accession>
<dbReference type="Proteomes" id="UP001164250">
    <property type="component" value="Chromosome 3"/>
</dbReference>